<dbReference type="OrthoDB" id="1766220at2"/>
<evidence type="ECO:0000313" key="1">
    <source>
        <dbReference type="EMBL" id="CUQ80951.1"/>
    </source>
</evidence>
<gene>
    <name evidence="1" type="ORF">ERS852502_00168</name>
</gene>
<reference evidence="1 2" key="1">
    <citation type="submission" date="2015-09" db="EMBL/GenBank/DDBJ databases">
        <authorList>
            <consortium name="Pathogen Informatics"/>
        </authorList>
    </citation>
    <scope>NUCLEOTIDE SEQUENCE [LARGE SCALE GENOMIC DNA]</scope>
    <source>
        <strain evidence="1 2">2789STDY5834889</strain>
    </source>
</reference>
<proteinExistence type="predicted"/>
<dbReference type="Proteomes" id="UP000078383">
    <property type="component" value="Unassembled WGS sequence"/>
</dbReference>
<name>A0A174Y5G7_9FIRM</name>
<accession>A0A174Y5G7</accession>
<dbReference type="GeneID" id="303257663"/>
<sequence length="389" mass="43312">MNNLLVLRERFKQIYVSHSLLVRKGAQFLLALLVFNLINSNIGFMKMASSVLCTVGLAVVCTFLPLAVMTAAATVLIVAHLYTLSMPIAGVTVILFLLMYIFYFRFTPEKSWLILLTVVAFGMKIPLVIPVIFGLLGTTVWIVPASCGILVYYLLYLIKASATALKGTDGTTMISTLTNFTKQFVGYQEMWVMLFAVVIGILVVNGIKNRAVDHSWKIASATGAAVCVIVGASGNISLGLHMSYTMMIFSGILGVVIGLFLEVIFFSVDYSRTENVQFEDDEYYYYVKAVPKVGVQMPEKQVKHITEHQEQESEMLDISERESNVAASEVSDLKKIEKKEIGNRAEQLKKEPDFTQTAIFNDSKMTEDILLTRSLSKELGLDQNNEKNE</sequence>
<dbReference type="EMBL" id="CZBX01000001">
    <property type="protein sequence ID" value="CUQ80951.1"/>
    <property type="molecule type" value="Genomic_DNA"/>
</dbReference>
<dbReference type="RefSeq" id="WP_055156321.1">
    <property type="nucleotide sequence ID" value="NZ_CZBR01000001.1"/>
</dbReference>
<organism evidence="1 2">
    <name type="scientific">[Ruminococcus] torques</name>
    <dbReference type="NCBI Taxonomy" id="33039"/>
    <lineage>
        <taxon>Bacteria</taxon>
        <taxon>Bacillati</taxon>
        <taxon>Bacillota</taxon>
        <taxon>Clostridia</taxon>
        <taxon>Lachnospirales</taxon>
        <taxon>Lachnospiraceae</taxon>
        <taxon>Mediterraneibacter</taxon>
    </lineage>
</organism>
<protein>
    <submittedName>
        <fullName evidence="1">Uncharacterized protein</fullName>
    </submittedName>
</protein>
<evidence type="ECO:0000313" key="2">
    <source>
        <dbReference type="Proteomes" id="UP000078383"/>
    </source>
</evidence>
<dbReference type="AlphaFoldDB" id="A0A174Y5G7"/>